<dbReference type="InterPro" id="IPR029044">
    <property type="entry name" value="Nucleotide-diphossugar_trans"/>
</dbReference>
<dbReference type="OrthoDB" id="9802987at2"/>
<evidence type="ECO:0000313" key="1">
    <source>
        <dbReference type="EMBL" id="PVZ72097.1"/>
    </source>
</evidence>
<organism evidence="1 2">
    <name type="scientific">Pelagibaculum spongiae</name>
    <dbReference type="NCBI Taxonomy" id="2080658"/>
    <lineage>
        <taxon>Bacteria</taxon>
        <taxon>Pseudomonadati</taxon>
        <taxon>Pseudomonadota</taxon>
        <taxon>Gammaproteobacteria</taxon>
        <taxon>Oceanospirillales</taxon>
        <taxon>Pelagibaculum</taxon>
    </lineage>
</organism>
<keyword evidence="2" id="KW-1185">Reference proteome</keyword>
<gene>
    <name evidence="1" type="ORF">DC094_03515</name>
</gene>
<sequence length="465" mass="52655">MPFGSFKKTLLPVDQDNAWLDGLLAEYCVRLSNVISFSNDQLPRSEESAEAIRTLLNLKRLVLSSHRARNYTQAYQIICQIYVYCKNIGASFPAAEKRSARRLLSQCEDLKLPLRVIRKLDSITDVFFQKFKSKFNKPTVPSTSALPGVAIIHRIWLGSYPSEERMVRVAASNKNIERRWGKKVRHILWTDNKGLLAQSDKLLLGVFEIHNVEKLMNAANSMSNLGYFAKSFLAWKQYSYSCDVLRMIALYFFGGLYLDFTWVSCFLFQGRPFNPSQSDVKIYSEPIKNQTVPLAFSCDSRSITNALTTSFKYKNQISRYSPWVSNQMVDTNVAYSGSAISPYFHDLIMQINDGFLSNAFRKSYQDVLKLTHKNKGLHGSFMYEDIASNLTPPIIVIVAGIYPASMKHLYNMVSPLEFALPSHHSFAVSGSLLHLYVIEALGLVKLKGLSWAKVNAKLQGSIEAP</sequence>
<comment type="caution">
    <text evidence="1">The sequence shown here is derived from an EMBL/GenBank/DDBJ whole genome shotgun (WGS) entry which is preliminary data.</text>
</comment>
<proteinExistence type="predicted"/>
<dbReference type="SUPFAM" id="SSF53448">
    <property type="entry name" value="Nucleotide-diphospho-sugar transferases"/>
    <property type="match status" value="1"/>
</dbReference>
<dbReference type="Proteomes" id="UP000244906">
    <property type="component" value="Unassembled WGS sequence"/>
</dbReference>
<reference evidence="1 2" key="1">
    <citation type="submission" date="2018-04" db="EMBL/GenBank/DDBJ databases">
        <title>Thalassorhabdus spongiae gen. nov., sp. nov., isolated from a marine sponge in South-West Iceland.</title>
        <authorList>
            <person name="Knobloch S."/>
            <person name="Daussin A."/>
            <person name="Johannsson R."/>
            <person name="Marteinsson V.T."/>
        </authorList>
    </citation>
    <scope>NUCLEOTIDE SEQUENCE [LARGE SCALE GENOMIC DNA]</scope>
    <source>
        <strain evidence="1 2">Hp12</strain>
    </source>
</reference>
<name>A0A2V1H4H7_9GAMM</name>
<dbReference type="EMBL" id="QDDL01000001">
    <property type="protein sequence ID" value="PVZ72097.1"/>
    <property type="molecule type" value="Genomic_DNA"/>
</dbReference>
<evidence type="ECO:0000313" key="2">
    <source>
        <dbReference type="Proteomes" id="UP000244906"/>
    </source>
</evidence>
<protein>
    <submittedName>
        <fullName evidence="1">Uncharacterized protein</fullName>
    </submittedName>
</protein>
<dbReference type="Gene3D" id="3.90.550.20">
    <property type="match status" value="1"/>
</dbReference>
<dbReference type="AlphaFoldDB" id="A0A2V1H4H7"/>
<accession>A0A2V1H4H7</accession>
<dbReference type="RefSeq" id="WP_116685682.1">
    <property type="nucleotide sequence ID" value="NZ_CAWNYD010000001.1"/>
</dbReference>